<dbReference type="GeneID" id="109703832"/>
<evidence type="ECO:0000313" key="3">
    <source>
        <dbReference type="Proteomes" id="UP000092600"/>
    </source>
</evidence>
<dbReference type="FunFam" id="3.40.50.1820:FF:000270">
    <property type="entry name" value="Alpha/beta-Hydrolases superfamily protein"/>
    <property type="match status" value="1"/>
</dbReference>
<sequence length="355" mass="40060">MAFFNSHTNNLVEGKRVGIAVAMAAAAVGSWWWKALRPPRPRVCGSDGGPPVTAPRIRLRDGRFLAYAESGVARERARFKIVISHGFSGSRLDSLHASKELIEELGVYMVGFDRAGYGESDPNPKRSRQSAAMDVIELADALELGPKFYLVGISLGCHAVWAALKYHPERLAGAALLSPVINYRWPGFPRELATEEYRKQQSGDQWSLRVSYYAPWLLYWWMNQSWLPTSTAAKGTTPIRNRFDAQKRNEGMADGTYETRRRVATQQGIHESFYRDMMVMFGKWEFDPMDLSPTPFPVHIWQGAEDHLVPVTLQRYISSRLSWINYHEIAEGGHRLYVIPGLGDSVLKSLLVQSS</sequence>
<evidence type="ECO:0000313" key="6">
    <source>
        <dbReference type="RefSeq" id="XP_020094988.1"/>
    </source>
</evidence>
<dbReference type="STRING" id="4615.A0A199UI05"/>
<organism evidence="2 3">
    <name type="scientific">Ananas comosus</name>
    <name type="common">Pineapple</name>
    <name type="synonym">Ananas ananas</name>
    <dbReference type="NCBI Taxonomy" id="4615"/>
    <lineage>
        <taxon>Eukaryota</taxon>
        <taxon>Viridiplantae</taxon>
        <taxon>Streptophyta</taxon>
        <taxon>Embryophyta</taxon>
        <taxon>Tracheophyta</taxon>
        <taxon>Spermatophyta</taxon>
        <taxon>Magnoliopsida</taxon>
        <taxon>Liliopsida</taxon>
        <taxon>Poales</taxon>
        <taxon>Bromeliaceae</taxon>
        <taxon>Bromelioideae</taxon>
        <taxon>Ananas</taxon>
    </lineage>
</organism>
<dbReference type="EMBL" id="LSRQ01007954">
    <property type="protein sequence ID" value="OAY64369.1"/>
    <property type="molecule type" value="Genomic_DNA"/>
</dbReference>
<evidence type="ECO:0000313" key="4">
    <source>
        <dbReference type="Proteomes" id="UP000515123"/>
    </source>
</evidence>
<dbReference type="OrthoDB" id="294702at2759"/>
<dbReference type="InterPro" id="IPR000073">
    <property type="entry name" value="AB_hydrolase_1"/>
</dbReference>
<dbReference type="GeneID" id="109714705"/>
<name>A0A199UI05_ANACO</name>
<dbReference type="AlphaFoldDB" id="A0A199UI05"/>
<gene>
    <name evidence="5" type="primary">LOC109703832</name>
    <name evidence="6" type="synonym">LOC109714705</name>
    <name evidence="2" type="ORF">ACMD2_17400</name>
</gene>
<evidence type="ECO:0000259" key="1">
    <source>
        <dbReference type="Pfam" id="PF12697"/>
    </source>
</evidence>
<evidence type="ECO:0000313" key="5">
    <source>
        <dbReference type="RefSeq" id="XP_020080147.1"/>
    </source>
</evidence>
<dbReference type="Pfam" id="PF12697">
    <property type="entry name" value="Abhydrolase_6"/>
    <property type="match status" value="1"/>
</dbReference>
<reference evidence="2 3" key="1">
    <citation type="journal article" date="2016" name="DNA Res.">
        <title>The draft genome of MD-2 pineapple using hybrid error correction of long reads.</title>
        <authorList>
            <person name="Redwan R.M."/>
            <person name="Saidin A."/>
            <person name="Kumar S.V."/>
        </authorList>
    </citation>
    <scope>NUCLEOTIDE SEQUENCE [LARGE SCALE GENOMIC DNA]</scope>
    <source>
        <strain evidence="3">cv. MD2</strain>
        <tissue evidence="2">Leaf</tissue>
    </source>
</reference>
<feature type="domain" description="AB hydrolase-1" evidence="1">
    <location>
        <begin position="81"/>
        <end position="336"/>
    </location>
</feature>
<dbReference type="RefSeq" id="XP_020080147.1">
    <property type="nucleotide sequence ID" value="XM_020224558.1"/>
</dbReference>
<dbReference type="PANTHER" id="PTHR45763:SF54">
    <property type="entry name" value="HYDROLASE, ALPHA_BETA FOLD FAMILY PROTEIN, EXPRESSED"/>
    <property type="match status" value="1"/>
</dbReference>
<dbReference type="InterPro" id="IPR029058">
    <property type="entry name" value="AB_hydrolase_fold"/>
</dbReference>
<accession>A0A199UI05</accession>
<proteinExistence type="predicted"/>
<reference evidence="5 6" key="2">
    <citation type="submission" date="2025-04" db="UniProtKB">
        <authorList>
            <consortium name="RefSeq"/>
        </authorList>
    </citation>
    <scope>IDENTIFICATION</scope>
    <source>
        <tissue evidence="5 6">Leaf</tissue>
    </source>
</reference>
<dbReference type="Proteomes" id="UP000092600">
    <property type="component" value="Unassembled WGS sequence"/>
</dbReference>
<dbReference type="Gene3D" id="3.40.50.1820">
    <property type="entry name" value="alpha/beta hydrolase"/>
    <property type="match status" value="1"/>
</dbReference>
<protein>
    <submittedName>
        <fullName evidence="5">Uncharacterized protein LOC109703832</fullName>
    </submittedName>
    <submittedName>
        <fullName evidence="6">Uncharacterized protein LOC109714705</fullName>
    </submittedName>
</protein>
<keyword evidence="4" id="KW-1185">Reference proteome</keyword>
<evidence type="ECO:0000313" key="2">
    <source>
        <dbReference type="EMBL" id="OAY64369.1"/>
    </source>
</evidence>
<dbReference type="SUPFAM" id="SSF53474">
    <property type="entry name" value="alpha/beta-Hydrolases"/>
    <property type="match status" value="1"/>
</dbReference>
<dbReference type="RefSeq" id="XP_020094988.1">
    <property type="nucleotide sequence ID" value="XM_020239399.1"/>
</dbReference>
<dbReference type="Proteomes" id="UP000515123">
    <property type="component" value="Linkage group 8"/>
</dbReference>
<dbReference type="PANTHER" id="PTHR45763">
    <property type="entry name" value="HYDROLASE, ALPHA/BETA FOLD FAMILY PROTEIN, EXPRESSED-RELATED"/>
    <property type="match status" value="1"/>
</dbReference>